<evidence type="ECO:0000256" key="3">
    <source>
        <dbReference type="ARBA" id="ARBA00022490"/>
    </source>
</evidence>
<evidence type="ECO:0000256" key="4">
    <source>
        <dbReference type="ARBA" id="ARBA00022598"/>
    </source>
</evidence>
<evidence type="ECO:0000259" key="11">
    <source>
        <dbReference type="Pfam" id="PF05746"/>
    </source>
</evidence>
<dbReference type="HAMAP" id="MF_00255">
    <property type="entry name" value="Gly_tRNA_synth_beta"/>
    <property type="match status" value="1"/>
</dbReference>
<evidence type="ECO:0000256" key="6">
    <source>
        <dbReference type="ARBA" id="ARBA00022840"/>
    </source>
</evidence>
<proteinExistence type="inferred from homology"/>
<dbReference type="Proteomes" id="UP000027142">
    <property type="component" value="Chromosome"/>
</dbReference>
<dbReference type="InterPro" id="IPR015944">
    <property type="entry name" value="Gly-tRNA-synth_bsu"/>
</dbReference>
<feature type="domain" description="DALR anticodon binding" evidence="11">
    <location>
        <begin position="586"/>
        <end position="683"/>
    </location>
</feature>
<dbReference type="GO" id="GO:0004814">
    <property type="term" value="F:arginine-tRNA ligase activity"/>
    <property type="evidence" value="ECO:0007669"/>
    <property type="project" value="InterPro"/>
</dbReference>
<keyword evidence="5 10" id="KW-0547">Nucleotide-binding</keyword>
<sequence length="695" mass="78794">MDSKPFLLEIGLEELPARFVTDAVKQLEQHVQQWLKEKKLTYSRTQAFSTPRRLAIIIHDLASKQEDASSKAKGPAKKIAIDDNGDWTKAALGFARSQNVEPDALTIEAHKGVEYVFATSFSEGVQTVDILPSLEKVITSLNFPKRMKWHTFDLRYARPIRWLIAMYGQHVIPFSIAQVKTSQITRGHRFLGDKEITIATPESYEARLLENYVIVDANKRKQAIRSQLKDMEATKDWIIPVNEDLLEEVNNLVEYPTALSGSFEEKYLQLPKEVLITTMREHQRYFPVESTEGTLLPFFVTVRNGNEEHIENVSKGNEKVLRGRFADAAFFYEEDQKLSIEEWNKKLETVVFHESIGTIAEKVNRTKELAVWLAREERLPAEEVSLVERAATIAKFDLVTNMVGEFPELQGQMGQDYALKSNEPVQVARAIYEQYLPRFSNDHLPQTAVGSMLSLAEKLDTVLSCFAIGLIPTGSQDPYALRRQANGVVQILLETKSALSLDVIIEHWVNTLNNKGFMTAGVESTKEEAIQFFLSRFKHLMMDSGYRYDVVEAVLAAPIVDVYSMFAKAEAVNEQLNEPAFKKAVEALSRVTNLAQKAETDTTIDESLFENESETKLLAATVEVEMSLVEAWKQHDAISAYNILEACQDAIHSFFEQTMVMVEDPDVRSNRLALLKRLARSIESFADFQQIVFSS</sequence>
<evidence type="ECO:0000256" key="1">
    <source>
        <dbReference type="ARBA" id="ARBA00004496"/>
    </source>
</evidence>
<dbReference type="RefSeq" id="WP_038478938.1">
    <property type="nucleotide sequence ID" value="NZ_CP003923.1"/>
</dbReference>
<dbReference type="NCBIfam" id="TIGR00211">
    <property type="entry name" value="glyS"/>
    <property type="match status" value="1"/>
</dbReference>
<dbReference type="InterPro" id="IPR008909">
    <property type="entry name" value="DALR_anticod-bd"/>
</dbReference>
<dbReference type="Pfam" id="PF02092">
    <property type="entry name" value="tRNA_synt_2f"/>
    <property type="match status" value="1"/>
</dbReference>
<comment type="subcellular location">
    <subcellularLocation>
        <location evidence="1 10">Cytoplasm</location>
    </subcellularLocation>
</comment>
<dbReference type="PRINTS" id="PR01045">
    <property type="entry name" value="TRNASYNTHGB"/>
</dbReference>
<dbReference type="GO" id="GO:0006420">
    <property type="term" value="P:arginyl-tRNA aminoacylation"/>
    <property type="evidence" value="ECO:0007669"/>
    <property type="project" value="InterPro"/>
</dbReference>
<dbReference type="PATRIC" id="fig|1246626.3.peg.1478"/>
<protein>
    <recommendedName>
        <fullName evidence="10">Glycine--tRNA ligase beta subunit</fullName>
        <ecNumber evidence="10">6.1.1.14</ecNumber>
    </recommendedName>
    <alternativeName>
        <fullName evidence="10">Glycyl-tRNA synthetase beta subunit</fullName>
        <shortName evidence="10">GlyRS</shortName>
    </alternativeName>
</protein>
<dbReference type="GO" id="GO:0004820">
    <property type="term" value="F:glycine-tRNA ligase activity"/>
    <property type="evidence" value="ECO:0007669"/>
    <property type="project" value="UniProtKB-UniRule"/>
</dbReference>
<comment type="subunit">
    <text evidence="10">Tetramer of two alpha and two beta subunits.</text>
</comment>
<dbReference type="GO" id="GO:0006426">
    <property type="term" value="P:glycyl-tRNA aminoacylation"/>
    <property type="evidence" value="ECO:0007669"/>
    <property type="project" value="UniProtKB-UniRule"/>
</dbReference>
<dbReference type="GO" id="GO:0005524">
    <property type="term" value="F:ATP binding"/>
    <property type="evidence" value="ECO:0007669"/>
    <property type="project" value="UniProtKB-UniRule"/>
</dbReference>
<name>A0A060LS68_9BACI</name>
<evidence type="ECO:0000256" key="8">
    <source>
        <dbReference type="ARBA" id="ARBA00023146"/>
    </source>
</evidence>
<evidence type="ECO:0000313" key="12">
    <source>
        <dbReference type="EMBL" id="AIC94071.1"/>
    </source>
</evidence>
<dbReference type="OrthoDB" id="9775440at2"/>
<reference evidence="12 13" key="1">
    <citation type="journal article" date="2014" name="Gene">
        <title>A comparative genomic analysis of the alkalitolerant soil bacterium Bacillus lehensis G1.</title>
        <authorList>
            <person name="Noor Y.M."/>
            <person name="Samsulrizal N.H."/>
            <person name="Jema'on N.A."/>
            <person name="Low K.O."/>
            <person name="Ramli A.N."/>
            <person name="Alias N.I."/>
            <person name="Damis S.I."/>
            <person name="Fuzi S.F."/>
            <person name="Isa M.N."/>
            <person name="Murad A.M."/>
            <person name="Raih M.F."/>
            <person name="Bakar F.D."/>
            <person name="Najimudin N."/>
            <person name="Mahadi N.M."/>
            <person name="Illias R.M."/>
        </authorList>
    </citation>
    <scope>NUCLEOTIDE SEQUENCE [LARGE SCALE GENOMIC DNA]</scope>
    <source>
        <strain evidence="12 13">G1</strain>
    </source>
</reference>
<dbReference type="Gene3D" id="1.10.730.10">
    <property type="entry name" value="Isoleucyl-tRNA Synthetase, Domain 1"/>
    <property type="match status" value="1"/>
</dbReference>
<dbReference type="Pfam" id="PF05746">
    <property type="entry name" value="DALR_1"/>
    <property type="match status" value="1"/>
</dbReference>
<comment type="similarity">
    <text evidence="2 10">Belongs to the class-II aminoacyl-tRNA synthetase family.</text>
</comment>
<evidence type="ECO:0000256" key="2">
    <source>
        <dbReference type="ARBA" id="ARBA00008226"/>
    </source>
</evidence>
<dbReference type="KEGG" id="ble:BleG1_1488"/>
<dbReference type="GO" id="GO:0005829">
    <property type="term" value="C:cytosol"/>
    <property type="evidence" value="ECO:0007669"/>
    <property type="project" value="TreeGrafter"/>
</dbReference>
<dbReference type="eggNOG" id="COG0751">
    <property type="taxonomic scope" value="Bacteria"/>
</dbReference>
<evidence type="ECO:0000256" key="10">
    <source>
        <dbReference type="HAMAP-Rule" id="MF_00255"/>
    </source>
</evidence>
<dbReference type="AlphaFoldDB" id="A0A060LS68"/>
<dbReference type="SUPFAM" id="SSF109604">
    <property type="entry name" value="HD-domain/PDEase-like"/>
    <property type="match status" value="1"/>
</dbReference>
<organism evidence="12 13">
    <name type="scientific">Shouchella lehensis G1</name>
    <dbReference type="NCBI Taxonomy" id="1246626"/>
    <lineage>
        <taxon>Bacteria</taxon>
        <taxon>Bacillati</taxon>
        <taxon>Bacillota</taxon>
        <taxon>Bacilli</taxon>
        <taxon>Bacillales</taxon>
        <taxon>Bacillaceae</taxon>
        <taxon>Shouchella</taxon>
    </lineage>
</organism>
<keyword evidence="3 10" id="KW-0963">Cytoplasm</keyword>
<accession>A0A060LS68</accession>
<evidence type="ECO:0000313" key="13">
    <source>
        <dbReference type="Proteomes" id="UP000027142"/>
    </source>
</evidence>
<keyword evidence="8 10" id="KW-0030">Aminoacyl-tRNA synthetase</keyword>
<keyword evidence="7 10" id="KW-0648">Protein biosynthesis</keyword>
<dbReference type="EC" id="6.1.1.14" evidence="10"/>
<dbReference type="PROSITE" id="PS50861">
    <property type="entry name" value="AA_TRNA_LIGASE_II_GLYAB"/>
    <property type="match status" value="1"/>
</dbReference>
<evidence type="ECO:0000256" key="7">
    <source>
        <dbReference type="ARBA" id="ARBA00022917"/>
    </source>
</evidence>
<keyword evidence="6 10" id="KW-0067">ATP-binding</keyword>
<evidence type="ECO:0000256" key="9">
    <source>
        <dbReference type="ARBA" id="ARBA00047937"/>
    </source>
</evidence>
<dbReference type="InterPro" id="IPR006194">
    <property type="entry name" value="Gly-tRNA-synth_heterodimer"/>
</dbReference>
<dbReference type="STRING" id="1246626.BleG1_1488"/>
<dbReference type="PANTHER" id="PTHR30075">
    <property type="entry name" value="GLYCYL-TRNA SYNTHETASE"/>
    <property type="match status" value="1"/>
</dbReference>
<gene>
    <name evidence="10" type="primary">glyS</name>
    <name evidence="12" type="ORF">BleG1_1488</name>
</gene>
<comment type="catalytic activity">
    <reaction evidence="9 10">
        <text>tRNA(Gly) + glycine + ATP = glycyl-tRNA(Gly) + AMP + diphosphate</text>
        <dbReference type="Rhea" id="RHEA:16013"/>
        <dbReference type="Rhea" id="RHEA-COMP:9664"/>
        <dbReference type="Rhea" id="RHEA-COMP:9683"/>
        <dbReference type="ChEBI" id="CHEBI:30616"/>
        <dbReference type="ChEBI" id="CHEBI:33019"/>
        <dbReference type="ChEBI" id="CHEBI:57305"/>
        <dbReference type="ChEBI" id="CHEBI:78442"/>
        <dbReference type="ChEBI" id="CHEBI:78522"/>
        <dbReference type="ChEBI" id="CHEBI:456215"/>
        <dbReference type="EC" id="6.1.1.14"/>
    </reaction>
</comment>
<evidence type="ECO:0000256" key="5">
    <source>
        <dbReference type="ARBA" id="ARBA00022741"/>
    </source>
</evidence>
<dbReference type="EMBL" id="CP003923">
    <property type="protein sequence ID" value="AIC94071.1"/>
    <property type="molecule type" value="Genomic_DNA"/>
</dbReference>
<keyword evidence="4 10" id="KW-0436">Ligase</keyword>
<keyword evidence="13" id="KW-1185">Reference proteome</keyword>
<dbReference type="PANTHER" id="PTHR30075:SF2">
    <property type="entry name" value="GLYCINE--TRNA LIGASE, CHLOROPLASTIC_MITOCHONDRIAL 2"/>
    <property type="match status" value="1"/>
</dbReference>
<dbReference type="HOGENOM" id="CLU_007220_2_2_9"/>